<dbReference type="Proteomes" id="UP000831327">
    <property type="component" value="Chromosome"/>
</dbReference>
<feature type="compositionally biased region" description="Low complexity" evidence="1">
    <location>
        <begin position="155"/>
        <end position="181"/>
    </location>
</feature>
<keyword evidence="3" id="KW-1185">Reference proteome</keyword>
<evidence type="ECO:0000313" key="2">
    <source>
        <dbReference type="EMBL" id="BDG71121.1"/>
    </source>
</evidence>
<reference evidence="2 3" key="1">
    <citation type="journal article" date="2016" name="Microbes Environ.">
        <title>Phylogenetically diverse aerobic anoxygenic phototrophic bacteria isolated from epilithic biofilms in Tama river, Japan.</title>
        <authorList>
            <person name="Hirose S."/>
            <person name="Matsuura K."/>
            <person name="Haruta S."/>
        </authorList>
    </citation>
    <scope>NUCLEOTIDE SEQUENCE [LARGE SCALE GENOMIC DNA]</scope>
    <source>
        <strain evidence="2 3">S08</strain>
    </source>
</reference>
<dbReference type="EMBL" id="AP025637">
    <property type="protein sequence ID" value="BDG71121.1"/>
    <property type="molecule type" value="Genomic_DNA"/>
</dbReference>
<protein>
    <recommendedName>
        <fullName evidence="4">Cell division protein FtsL</fullName>
    </recommendedName>
</protein>
<sequence length="257" mass="25995">MIRPFTLLSMVAAAGAGLYLYQVKHSVAQLDRELRGINRQTEQARERTQVLRAEWALLNEPDRLRQVAQRHLALEAMTPAQFVRPAEMERRLPPPRQFAGVPSLFAPVEPAGDGSATAIALAAAAPRAPVAPAPAPPVAVAAAPAAAAPPPAAPAPAAAAPRPAAAEPAPAPVALAAAETPRPAPRPAAPRPAPPPAPVRAAMHVERPTATPAVAPQRVAAPIAAPTVVSALGGSGPALAPPVPIARAAAATLPGAR</sequence>
<accession>A0ABN6NYN8</accession>
<dbReference type="RefSeq" id="WP_244458411.1">
    <property type="nucleotide sequence ID" value="NZ_AP025637.1"/>
</dbReference>
<proteinExistence type="predicted"/>
<evidence type="ECO:0000313" key="3">
    <source>
        <dbReference type="Proteomes" id="UP000831327"/>
    </source>
</evidence>
<organism evidence="2 3">
    <name type="scientific">Roseomonas fluvialis</name>
    <dbReference type="NCBI Taxonomy" id="1750527"/>
    <lineage>
        <taxon>Bacteria</taxon>
        <taxon>Pseudomonadati</taxon>
        <taxon>Pseudomonadota</taxon>
        <taxon>Alphaproteobacteria</taxon>
        <taxon>Acetobacterales</taxon>
        <taxon>Roseomonadaceae</taxon>
        <taxon>Roseomonas</taxon>
    </lineage>
</organism>
<evidence type="ECO:0008006" key="4">
    <source>
        <dbReference type="Google" id="ProtNLM"/>
    </source>
</evidence>
<feature type="region of interest" description="Disordered" evidence="1">
    <location>
        <begin position="147"/>
        <end position="199"/>
    </location>
</feature>
<gene>
    <name evidence="2" type="ORF">Rmf_10500</name>
</gene>
<evidence type="ECO:0000256" key="1">
    <source>
        <dbReference type="SAM" id="MobiDB-lite"/>
    </source>
</evidence>
<name>A0ABN6NYN8_9PROT</name>
<feature type="compositionally biased region" description="Pro residues" evidence="1">
    <location>
        <begin position="182"/>
        <end position="198"/>
    </location>
</feature>